<evidence type="ECO:0000259" key="3">
    <source>
        <dbReference type="PROSITE" id="PS50066"/>
    </source>
</evidence>
<keyword evidence="1" id="KW-0175">Coiled coil</keyword>
<dbReference type="InterPro" id="IPR002100">
    <property type="entry name" value="TF_MADSbox"/>
</dbReference>
<organism evidence="4">
    <name type="scientific">Pseudogymnoascus destructans</name>
    <dbReference type="NCBI Taxonomy" id="655981"/>
    <lineage>
        <taxon>Eukaryota</taxon>
        <taxon>Fungi</taxon>
        <taxon>Dikarya</taxon>
        <taxon>Ascomycota</taxon>
        <taxon>Pezizomycotina</taxon>
        <taxon>Leotiomycetes</taxon>
        <taxon>Thelebolales</taxon>
        <taxon>Thelebolaceae</taxon>
        <taxon>Pseudogymnoascus</taxon>
    </lineage>
</organism>
<name>A0A177AE43_9PEZI</name>
<dbReference type="RefSeq" id="XP_024325618.1">
    <property type="nucleotide sequence ID" value="XM_024467191.1"/>
</dbReference>
<dbReference type="GO" id="GO:0003677">
    <property type="term" value="F:DNA binding"/>
    <property type="evidence" value="ECO:0007669"/>
    <property type="project" value="InterPro"/>
</dbReference>
<feature type="compositionally biased region" description="Basic and acidic residues" evidence="2">
    <location>
        <begin position="15"/>
        <end position="25"/>
    </location>
</feature>
<evidence type="ECO:0000256" key="1">
    <source>
        <dbReference type="SAM" id="Coils"/>
    </source>
</evidence>
<evidence type="ECO:0000256" key="2">
    <source>
        <dbReference type="SAM" id="MobiDB-lite"/>
    </source>
</evidence>
<feature type="region of interest" description="Disordered" evidence="2">
    <location>
        <begin position="1"/>
        <end position="32"/>
    </location>
</feature>
<feature type="compositionally biased region" description="Basic residues" evidence="2">
    <location>
        <begin position="1"/>
        <end position="11"/>
    </location>
</feature>
<reference evidence="4" key="1">
    <citation type="submission" date="2016-03" db="EMBL/GenBank/DDBJ databases">
        <title>Updated assembly of Pseudogymnoascus destructans, the fungus causing white-nose syndrome of bats.</title>
        <authorList>
            <person name="Palmer J.M."/>
            <person name="Drees K.P."/>
            <person name="Foster J.T."/>
            <person name="Lindner D.L."/>
        </authorList>
    </citation>
    <scope>NUCLEOTIDE SEQUENCE [LARGE SCALE GENOMIC DNA]</scope>
    <source>
        <strain evidence="4">20631-21</strain>
    </source>
</reference>
<feature type="region of interest" description="Disordered" evidence="2">
    <location>
        <begin position="204"/>
        <end position="225"/>
    </location>
</feature>
<gene>
    <name evidence="4" type="ORF">VC83_03545</name>
</gene>
<sequence>MPPPRRKKRAQGGKELAKERKERQEKTRKRPPSLFRKAKILATDTDAWVHLSVLYASGQCDTFTSSDDPNWPNQDMRANYPLGKHEFLRKQISDTGFWKPVLEDGNDTDAGDRLISAVAPSRADNPLQIVNNTRRVETEEINAQVLKLEEANARLLELEKENARLRELQQANEPHKNSLDASRESEEMITEVIEESESRLHWNSCAGVGSDTEPDTSSKTDKPNGTMIDTLLTDQMPEDIDKSYVACNVVATSEMDVDIQEVQNELQVDIAHKEAAYVLYNTSLQHSPQPSNDVPSWTPVNGLMQSQNSRLIDLQKLRSGWDWVFRKDSITSRA</sequence>
<feature type="domain" description="MADS-box" evidence="3">
    <location>
        <begin position="7"/>
        <end position="67"/>
    </location>
</feature>
<dbReference type="GeneID" id="36286621"/>
<dbReference type="AlphaFoldDB" id="A0A177AE43"/>
<dbReference type="OrthoDB" id="3438810at2759"/>
<dbReference type="EMBL" id="KV441391">
    <property type="protein sequence ID" value="OAF60337.1"/>
    <property type="molecule type" value="Genomic_DNA"/>
</dbReference>
<dbReference type="VEuPathDB" id="FungiDB:GMDG_03188"/>
<protein>
    <recommendedName>
        <fullName evidence="3">MADS-box domain-containing protein</fullName>
    </recommendedName>
</protein>
<accession>A0A177AE43</accession>
<dbReference type="PROSITE" id="PS50066">
    <property type="entry name" value="MADS_BOX_2"/>
    <property type="match status" value="1"/>
</dbReference>
<evidence type="ECO:0000313" key="4">
    <source>
        <dbReference type="EMBL" id="OAF60337.1"/>
    </source>
</evidence>
<dbReference type="Proteomes" id="UP000077154">
    <property type="component" value="Unassembled WGS sequence"/>
</dbReference>
<feature type="coiled-coil region" evidence="1">
    <location>
        <begin position="138"/>
        <end position="171"/>
    </location>
</feature>
<dbReference type="GO" id="GO:0046983">
    <property type="term" value="F:protein dimerization activity"/>
    <property type="evidence" value="ECO:0007669"/>
    <property type="project" value="InterPro"/>
</dbReference>
<proteinExistence type="predicted"/>